<dbReference type="Proteomes" id="UP000323505">
    <property type="component" value="Unassembled WGS sequence"/>
</dbReference>
<protein>
    <submittedName>
        <fullName evidence="2">HEXXH motif domain-containing protein</fullName>
    </submittedName>
</protein>
<dbReference type="NCBIfam" id="TIGR04267">
    <property type="entry name" value="mod_HExxH"/>
    <property type="match status" value="1"/>
</dbReference>
<comment type="caution">
    <text evidence="2">The sequence shown here is derived from an EMBL/GenBank/DDBJ whole genome shotgun (WGS) entry which is preliminary data.</text>
</comment>
<evidence type="ECO:0000313" key="3">
    <source>
        <dbReference type="Proteomes" id="UP000323505"/>
    </source>
</evidence>
<evidence type="ECO:0000256" key="1">
    <source>
        <dbReference type="SAM" id="MobiDB-lite"/>
    </source>
</evidence>
<gene>
    <name evidence="2" type="ORF">FXF68_14640</name>
</gene>
<dbReference type="EMBL" id="VSRQ01000003">
    <property type="protein sequence ID" value="TYK49061.1"/>
    <property type="molecule type" value="Genomic_DNA"/>
</dbReference>
<dbReference type="AlphaFoldDB" id="A0A5D3FL92"/>
<feature type="compositionally biased region" description="Basic and acidic residues" evidence="1">
    <location>
        <begin position="19"/>
        <end position="29"/>
    </location>
</feature>
<feature type="compositionally biased region" description="Pro residues" evidence="1">
    <location>
        <begin position="1"/>
        <end position="11"/>
    </location>
</feature>
<evidence type="ECO:0000313" key="2">
    <source>
        <dbReference type="EMBL" id="TYK49061.1"/>
    </source>
</evidence>
<organism evidence="2 3">
    <name type="scientific">Actinomadura decatromicini</name>
    <dbReference type="NCBI Taxonomy" id="2604572"/>
    <lineage>
        <taxon>Bacteria</taxon>
        <taxon>Bacillati</taxon>
        <taxon>Actinomycetota</taxon>
        <taxon>Actinomycetes</taxon>
        <taxon>Streptosporangiales</taxon>
        <taxon>Thermomonosporaceae</taxon>
        <taxon>Actinomadura</taxon>
    </lineage>
</organism>
<keyword evidence="3" id="KW-1185">Reference proteome</keyword>
<proteinExistence type="predicted"/>
<feature type="region of interest" description="Disordered" evidence="1">
    <location>
        <begin position="1"/>
        <end position="67"/>
    </location>
</feature>
<accession>A0A5D3FL92</accession>
<sequence length="561" mass="59858">MRAGFPPPRPRAAPGTLRAPDRQDGRAACERPLIALRGQNSVPGPPRRGRVVNSRPGGKPQSNAWRTRAGRHRRLTISGVGLKSRWVSVRRRRGVMAWLNHSFSGGDFDSLAAGMATSGAIESLAAIQHSRNLLLLRAVVDAARRSGHPEAAAARRGFEQLMEVKRRAPDAAAAVIRHPSTGGWGLHALRALRGGASPGDPPGVRPAQLAGLAAAAAVRGRSAGAFTVPVSHGVACLPSVGVLTPPGDADTVRIVHDGRQVVATAGGTTTPIPADGGEDAPGWRALRTLRAPGPEKGEATPEIELLLDDVDPFRFPGAASGGDGRAERLSAAAVAELERTLAETWDLLSRHHRSSARELSGMVSTLTPLDAAGGAFRSATSREHHGCVALSLPVDPTQLAVTLVHEVQHGKLAAVTDAVRLLPREDGRLYYAPWRPDPRPFAGLLHGTYAFLGVGRFWRRQRWLERGERALAAHLEYAHWRDAVRLGLVQLGSHDRLPALTVRFVRGMRRVLDQWCAEPVPGPAAALAAERFNAHRERWIAANGPLPGCLRGARDLTGPVG</sequence>
<dbReference type="InterPro" id="IPR026337">
    <property type="entry name" value="AKG_HExxH"/>
</dbReference>
<name>A0A5D3FL92_9ACTN</name>
<reference evidence="2 3" key="1">
    <citation type="submission" date="2019-08" db="EMBL/GenBank/DDBJ databases">
        <title>Actinomadura sp. nov. CYP1-5 isolated from mountain soil.</title>
        <authorList>
            <person name="Songsumanus A."/>
            <person name="Kuncharoen N."/>
            <person name="Kudo T."/>
            <person name="Yuki M."/>
            <person name="Igarashi Y."/>
            <person name="Tanasupawat S."/>
        </authorList>
    </citation>
    <scope>NUCLEOTIDE SEQUENCE [LARGE SCALE GENOMIC DNA]</scope>
    <source>
        <strain evidence="2 3">CYP1-5</strain>
    </source>
</reference>